<dbReference type="PROSITE" id="PS51318">
    <property type="entry name" value="TAT"/>
    <property type="match status" value="1"/>
</dbReference>
<feature type="chain" id="PRO_5045739872" evidence="1">
    <location>
        <begin position="30"/>
        <end position="488"/>
    </location>
</feature>
<reference evidence="3" key="1">
    <citation type="submission" date="2021-11" db="EMBL/GenBank/DDBJ databases">
        <title>Cultivation dependent microbiological survey of springs from the worlds oldest radium mine currently devoted to the extraction of radon-saturated water.</title>
        <authorList>
            <person name="Kapinusova G."/>
            <person name="Smrhova T."/>
            <person name="Strejcek M."/>
            <person name="Suman J."/>
            <person name="Jani K."/>
            <person name="Pajer P."/>
            <person name="Uhlik O."/>
        </authorList>
    </citation>
    <scope>NUCLEOTIDE SEQUENCE [LARGE SCALE GENOMIC DNA]</scope>
    <source>
        <strain evidence="3">J379</strain>
    </source>
</reference>
<dbReference type="SUPFAM" id="SSF63829">
    <property type="entry name" value="Calcium-dependent phosphotriesterase"/>
    <property type="match status" value="1"/>
</dbReference>
<accession>A0ABY5PLQ6</accession>
<dbReference type="InterPro" id="IPR015943">
    <property type="entry name" value="WD40/YVTN_repeat-like_dom_sf"/>
</dbReference>
<dbReference type="InterPro" id="IPR006311">
    <property type="entry name" value="TAT_signal"/>
</dbReference>
<dbReference type="InterPro" id="IPR051344">
    <property type="entry name" value="Vgb"/>
</dbReference>
<keyword evidence="1" id="KW-0732">Signal</keyword>
<sequence length="488" mass="49318">MSIHRPLRTAALAGATLAAALAAAGPASAAPAVAGEFALPGDGVPKYLTQGPDGNVWVPIQGASNGDDIAKITPDGTVTGYNVPNLQDATGIASDGTYLWVTRTAAVSRFLPANPAGAENFAAAGVNSKAITLGSDGNLWTGGTDAAIKITTAGVATSVPVAGMGSPEGVAAGGDGALYFATFGTQRVTRVTTAGASSFVGIDTGNTNGARQVAAGPGNQIAFTAPAAQPRDMGFITGGAALGPTSVTGGAVMPGADPEGITYANDGAYWIARFAANDVARVTPDGAFTTLPLSAASGPRRITKGANNTLWVGLETAKKVARITGVEAPAATPTTPTPTQTPTTTPPTAEVALAITKFKVFPSSFKKGTRLPALTQSKLGSQLRFSITKPATVRFRFAKGTVGRKVGSSCVKRTRQNASKKRCVYYTAVPGSFTVKPAAAGDHRVRFQGHITATRSLQPGRYRVTATATGADGKAATPVKATFAIKTS</sequence>
<dbReference type="Gene3D" id="2.130.10.10">
    <property type="entry name" value="YVTN repeat-like/Quinoprotein amine dehydrogenase"/>
    <property type="match status" value="2"/>
</dbReference>
<name>A0ABY5PLQ6_9ACTN</name>
<organism evidence="2 3">
    <name type="scientific">Svornostia abyssi</name>
    <dbReference type="NCBI Taxonomy" id="2898438"/>
    <lineage>
        <taxon>Bacteria</taxon>
        <taxon>Bacillati</taxon>
        <taxon>Actinomycetota</taxon>
        <taxon>Thermoleophilia</taxon>
        <taxon>Solirubrobacterales</taxon>
        <taxon>Baekduiaceae</taxon>
        <taxon>Svornostia</taxon>
    </lineage>
</organism>
<evidence type="ECO:0000313" key="2">
    <source>
        <dbReference type="EMBL" id="UUY05626.1"/>
    </source>
</evidence>
<dbReference type="RefSeq" id="WP_353866071.1">
    <property type="nucleotide sequence ID" value="NZ_CP088295.1"/>
</dbReference>
<gene>
    <name evidence="2" type="ORF">LRS13_08940</name>
</gene>
<proteinExistence type="predicted"/>
<feature type="signal peptide" evidence="1">
    <location>
        <begin position="1"/>
        <end position="29"/>
    </location>
</feature>
<evidence type="ECO:0000256" key="1">
    <source>
        <dbReference type="SAM" id="SignalP"/>
    </source>
</evidence>
<protein>
    <submittedName>
        <fullName evidence="2">Uncharacterized protein</fullName>
    </submittedName>
</protein>
<dbReference type="Pfam" id="PF24684">
    <property type="entry name" value="Vgb_lyase"/>
    <property type="match status" value="1"/>
</dbReference>
<dbReference type="PANTHER" id="PTHR40274">
    <property type="entry name" value="VIRGINIAMYCIN B LYASE"/>
    <property type="match status" value="1"/>
</dbReference>
<evidence type="ECO:0000313" key="3">
    <source>
        <dbReference type="Proteomes" id="UP001058860"/>
    </source>
</evidence>
<dbReference type="PANTHER" id="PTHR40274:SF3">
    <property type="entry name" value="VIRGINIAMYCIN B LYASE"/>
    <property type="match status" value="1"/>
</dbReference>
<dbReference type="Proteomes" id="UP001058860">
    <property type="component" value="Chromosome"/>
</dbReference>
<keyword evidence="3" id="KW-1185">Reference proteome</keyword>
<dbReference type="EMBL" id="CP088295">
    <property type="protein sequence ID" value="UUY05626.1"/>
    <property type="molecule type" value="Genomic_DNA"/>
</dbReference>